<proteinExistence type="predicted"/>
<dbReference type="AlphaFoldDB" id="A0A4V2SMC2"/>
<feature type="compositionally biased region" description="Basic and acidic residues" evidence="2">
    <location>
        <begin position="23"/>
        <end position="40"/>
    </location>
</feature>
<gene>
    <name evidence="3" type="ORF">EV207_11947</name>
</gene>
<evidence type="ECO:0000313" key="4">
    <source>
        <dbReference type="Proteomes" id="UP000295416"/>
    </source>
</evidence>
<organism evidence="3 4">
    <name type="scientific">Scopulibacillus darangshiensis</name>
    <dbReference type="NCBI Taxonomy" id="442528"/>
    <lineage>
        <taxon>Bacteria</taxon>
        <taxon>Bacillati</taxon>
        <taxon>Bacillota</taxon>
        <taxon>Bacilli</taxon>
        <taxon>Bacillales</taxon>
        <taxon>Sporolactobacillaceae</taxon>
        <taxon>Scopulibacillus</taxon>
    </lineage>
</organism>
<dbReference type="InterPro" id="IPR017526">
    <property type="entry name" value="SASP_SspL"/>
</dbReference>
<evidence type="ECO:0000256" key="2">
    <source>
        <dbReference type="SAM" id="MobiDB-lite"/>
    </source>
</evidence>
<evidence type="ECO:0000313" key="3">
    <source>
        <dbReference type="EMBL" id="TCP26616.1"/>
    </source>
</evidence>
<dbReference type="NCBIfam" id="TIGR03093">
    <property type="entry name" value="SASP_sspL"/>
    <property type="match status" value="1"/>
</dbReference>
<dbReference type="OrthoDB" id="2706737at2"/>
<dbReference type="EMBL" id="SLXK01000019">
    <property type="protein sequence ID" value="TCP26616.1"/>
    <property type="molecule type" value="Genomic_DNA"/>
</dbReference>
<feature type="region of interest" description="Disordered" evidence="2">
    <location>
        <begin position="1"/>
        <end position="47"/>
    </location>
</feature>
<keyword evidence="4" id="KW-1185">Reference proteome</keyword>
<sequence>MTHEKEFRAPRGKTASSVNPQGHSEDVADQRPKSQLEDRAKKKNTKV</sequence>
<dbReference type="Proteomes" id="UP000295416">
    <property type="component" value="Unassembled WGS sequence"/>
</dbReference>
<comment type="caution">
    <text evidence="3">The sequence shown here is derived from an EMBL/GenBank/DDBJ whole genome shotgun (WGS) entry which is preliminary data.</text>
</comment>
<dbReference type="RefSeq" id="WP_132746620.1">
    <property type="nucleotide sequence ID" value="NZ_SLXK01000019.1"/>
</dbReference>
<reference evidence="3 4" key="1">
    <citation type="submission" date="2019-03" db="EMBL/GenBank/DDBJ databases">
        <title>Genomic Encyclopedia of Type Strains, Phase IV (KMG-IV): sequencing the most valuable type-strain genomes for metagenomic binning, comparative biology and taxonomic classification.</title>
        <authorList>
            <person name="Goeker M."/>
        </authorList>
    </citation>
    <scope>NUCLEOTIDE SEQUENCE [LARGE SCALE GENOMIC DNA]</scope>
    <source>
        <strain evidence="3 4">DSM 19377</strain>
    </source>
</reference>
<name>A0A4V2SMC2_9BACL</name>
<accession>A0A4V2SMC2</accession>
<protein>
    <recommendedName>
        <fullName evidence="1">Small, acid-soluble spore protein L</fullName>
    </recommendedName>
</protein>
<evidence type="ECO:0000256" key="1">
    <source>
        <dbReference type="NCBIfam" id="TIGR03093"/>
    </source>
</evidence>